<organism evidence="2">
    <name type="scientific">Nippostrongylus brasiliensis</name>
    <name type="common">Rat hookworm</name>
    <dbReference type="NCBI Taxonomy" id="27835"/>
    <lineage>
        <taxon>Eukaryota</taxon>
        <taxon>Metazoa</taxon>
        <taxon>Ecdysozoa</taxon>
        <taxon>Nematoda</taxon>
        <taxon>Chromadorea</taxon>
        <taxon>Rhabditida</taxon>
        <taxon>Rhabditina</taxon>
        <taxon>Rhabditomorpha</taxon>
        <taxon>Strongyloidea</taxon>
        <taxon>Heligmosomidae</taxon>
        <taxon>Nippostrongylus</taxon>
    </lineage>
</organism>
<feature type="compositionally biased region" description="Basic and acidic residues" evidence="1">
    <location>
        <begin position="764"/>
        <end position="783"/>
    </location>
</feature>
<feature type="compositionally biased region" description="Basic and acidic residues" evidence="1">
    <location>
        <begin position="1411"/>
        <end position="1425"/>
    </location>
</feature>
<feature type="region of interest" description="Disordered" evidence="1">
    <location>
        <begin position="259"/>
        <end position="302"/>
    </location>
</feature>
<reference evidence="2" key="1">
    <citation type="submission" date="2017-02" db="UniProtKB">
        <authorList>
            <consortium name="WormBaseParasite"/>
        </authorList>
    </citation>
    <scope>IDENTIFICATION</scope>
</reference>
<feature type="compositionally biased region" description="Polar residues" evidence="1">
    <location>
        <begin position="599"/>
        <end position="617"/>
    </location>
</feature>
<feature type="compositionally biased region" description="Basic residues" evidence="1">
    <location>
        <begin position="1057"/>
        <end position="1066"/>
    </location>
</feature>
<protein>
    <submittedName>
        <fullName evidence="2">RNA polymerase II-associated factor 1 homolog</fullName>
    </submittedName>
</protein>
<evidence type="ECO:0000256" key="1">
    <source>
        <dbReference type="SAM" id="MobiDB-lite"/>
    </source>
</evidence>
<feature type="compositionally biased region" description="Basic and acidic residues" evidence="1">
    <location>
        <begin position="835"/>
        <end position="846"/>
    </location>
</feature>
<dbReference type="SUPFAM" id="SSF52540">
    <property type="entry name" value="P-loop containing nucleoside triphosphate hydrolases"/>
    <property type="match status" value="1"/>
</dbReference>
<dbReference type="OMA" id="PHESSER"/>
<dbReference type="CDD" id="cd00882">
    <property type="entry name" value="Ras_like_GTPase"/>
    <property type="match status" value="1"/>
</dbReference>
<dbReference type="WBParaSite" id="NBR_0001134701-mRNA-1">
    <property type="protein sequence ID" value="NBR_0001134701-mRNA-1"/>
    <property type="gene ID" value="NBR_0001134701"/>
</dbReference>
<feature type="compositionally biased region" description="Low complexity" evidence="1">
    <location>
        <begin position="735"/>
        <end position="746"/>
    </location>
</feature>
<feature type="compositionally biased region" description="Polar residues" evidence="1">
    <location>
        <begin position="688"/>
        <end position="709"/>
    </location>
</feature>
<feature type="region of interest" description="Disordered" evidence="1">
    <location>
        <begin position="345"/>
        <end position="449"/>
    </location>
</feature>
<feature type="region of interest" description="Disordered" evidence="1">
    <location>
        <begin position="952"/>
        <end position="1076"/>
    </location>
</feature>
<evidence type="ECO:0000313" key="2">
    <source>
        <dbReference type="WBParaSite" id="NBR_0001134701-mRNA-1"/>
    </source>
</evidence>
<sequence length="1436" mass="156396">LHHFLPDTKKRENRVILLIGPQSAGKSSLIDFLCNYFYGAELEDTKRYHIANEKFDSTTPEKQIITYVFNDSVVDFRPVVIDTPSTSGLHGEENRRILEQWLKDNDKLKIDAIGVVFSAYQRMTTAEEEGLQMALELFSSHMQPKQVVFLTGSDGSSPPVGMLRRFNLDRASVYKINTSCIFQRPEDDPLQEHLRGNYWRMSVANFGALFSRLKYERPTSNSAFDNDSSSSHSYNSPLSSGSSKFSVDTVVRRVGDSVVDTITDRRTPTTGSRSGTFSSTSSHTTKTSDGGRDPQMNGRTVTKRNANGDIVTIVEYETASPEVVVLHERPQPDSSVYTVTTTTTKVHGEPADGTTVTRITKSGGIDSDIGSTTGSASDAWRSGSHGRSGDVSQTSSYEYPSKGNIREGLTESTITRTTTSTQQQSGGIPLWKDSPQGATSIQSGGEGGTRVVAYETKTTGSGSSQSGERRTYSPGGTRVVTHETRTIGSTSGQPGVSLSSIPADTRVDAYETTGSGQSGISRSYSPEGTRVVTYETRTTKSSGGQFGDPQSYGPGDTRVVTYETRTAGGVDGRPKEPQSYAHETTTIGNAGGPPGEPQPHSTGNTRVVTYETRTTGGVTDGSLQRRPHSDGGTSTVVTRETTTTVESSRKPKSGISSQDHSYPHAGRTTDGTPRIPHYDHVPNEPIHGTTSAFETVTKDSTLNQPQSGTLPLERDSTERDTRPLSYTHETIEYVSSETKTSKGTTSRAPHYDVPPYTPSIGSDASHEKKDSYSRSAHYDDGLKHSHTGTGSSTDARARELARLQFYKEMLDGSEKETDPSRAHHGKTTDGSSRIPHYDVVPHESSERLYGTSRSAPYDVVTQRTTVRDDSTRFTGAVGDPYADSNRKDRSSQSPHSAAIDSRQPSAQRGNNLDLGTASTRPEVISPDRGSLTNAGGVTRYVYDVSTHTHKRYNVGGQVGADGADRTSDSTPPRLSPRETLIDDPYYPTTNVERSGKGSRSLTPSRHSWHEIRPDTLNMSSPAGADRQKQHGPHETVIDYRSPNDASAVFQRYDPSRRSRHSSGHRSRSMDRLENTISPVGAGGILVDMRENPEYSLKLQSGSAQSPGGKAEMTTTTGQWSGIVPGRQNGGAKISGTEMIMRIMPGRAGEHGSAMEDVTMRNREEMLRKTRKDVERDSYPANSRQQHAIGSGAVPYYDQPPGDGQMRADGSSIPVHIKMATKPGAKDSNMSGQFSNSEYGDDWGEETTIVHKIDKNQPLPQLVEEKYRSRHYPGATVEERTSTHPGGVDVQQRRPDQDGQIHQYVNGGGIHVDGSGREITHVNGAGVDRRYPNGVGRDLQYTDGYGREVQYTNGVEGRIRQPVVVTERQQGTGAGVQNGQNGPPPYGQRSAPPRPTQGYDAYGVESDMEYGGAERRPLNVERDQGHPLKKVTTTTTR</sequence>
<feature type="compositionally biased region" description="Basic and acidic residues" evidence="1">
    <location>
        <begin position="712"/>
        <end position="722"/>
    </location>
</feature>
<feature type="compositionally biased region" description="Low complexity" evidence="1">
    <location>
        <begin position="268"/>
        <end position="288"/>
    </location>
</feature>
<feature type="region of interest" description="Disordered" evidence="1">
    <location>
        <begin position="220"/>
        <end position="243"/>
    </location>
</feature>
<dbReference type="Gene3D" id="3.40.50.300">
    <property type="entry name" value="P-loop containing nucleotide triphosphate hydrolases"/>
    <property type="match status" value="1"/>
</dbReference>
<name>A0A0N4Y5Q2_NIPBR</name>
<feature type="region of interest" description="Disordered" evidence="1">
    <location>
        <begin position="567"/>
        <end position="795"/>
    </location>
</feature>
<feature type="compositionally biased region" description="Low complexity" evidence="1">
    <location>
        <begin position="457"/>
        <end position="466"/>
    </location>
</feature>
<feature type="compositionally biased region" description="Polar residues" evidence="1">
    <location>
        <begin position="1371"/>
        <end position="1380"/>
    </location>
</feature>
<feature type="compositionally biased region" description="Low complexity" evidence="1">
    <location>
        <begin position="633"/>
        <end position="646"/>
    </location>
</feature>
<feature type="region of interest" description="Disordered" evidence="1">
    <location>
        <begin position="457"/>
        <end position="476"/>
    </location>
</feature>
<feature type="compositionally biased region" description="Basic and acidic residues" evidence="1">
    <location>
        <begin position="812"/>
        <end position="821"/>
    </location>
</feature>
<feature type="region of interest" description="Disordered" evidence="1">
    <location>
        <begin position="537"/>
        <end position="556"/>
    </location>
</feature>
<feature type="region of interest" description="Disordered" evidence="1">
    <location>
        <begin position="1371"/>
        <end position="1436"/>
    </location>
</feature>
<feature type="region of interest" description="Disordered" evidence="1">
    <location>
        <begin position="1099"/>
        <end position="1132"/>
    </location>
</feature>
<proteinExistence type="predicted"/>
<feature type="compositionally biased region" description="Basic and acidic residues" evidence="1">
    <location>
        <begin position="1025"/>
        <end position="1037"/>
    </location>
</feature>
<accession>A0A0N4Y5Q2</accession>
<feature type="region of interest" description="Disordered" evidence="1">
    <location>
        <begin position="1170"/>
        <end position="1209"/>
    </location>
</feature>
<feature type="compositionally biased region" description="Low complexity" evidence="1">
    <location>
        <begin position="410"/>
        <end position="425"/>
    </location>
</feature>
<feature type="region of interest" description="Disordered" evidence="1">
    <location>
        <begin position="812"/>
        <end position="934"/>
    </location>
</feature>
<feature type="compositionally biased region" description="Polar residues" evidence="1">
    <location>
        <begin position="987"/>
        <end position="1005"/>
    </location>
</feature>
<dbReference type="InterPro" id="IPR027417">
    <property type="entry name" value="P-loop_NTPase"/>
</dbReference>